<protein>
    <submittedName>
        <fullName evidence="1">Uncharacterized protein</fullName>
    </submittedName>
</protein>
<evidence type="ECO:0000313" key="2">
    <source>
        <dbReference type="Proteomes" id="UP001207468"/>
    </source>
</evidence>
<evidence type="ECO:0000313" key="1">
    <source>
        <dbReference type="EMBL" id="KAI9513039.1"/>
    </source>
</evidence>
<dbReference type="EMBL" id="JAGFNK010000003">
    <property type="protein sequence ID" value="KAI9513039.1"/>
    <property type="molecule type" value="Genomic_DNA"/>
</dbReference>
<accession>A0ACC0UPM2</accession>
<reference evidence="1" key="1">
    <citation type="submission" date="2021-03" db="EMBL/GenBank/DDBJ databases">
        <title>Evolutionary priming and transition to the ectomycorrhizal habit in an iconic lineage of mushroom-forming fungi: is preadaptation a requirement?</title>
        <authorList>
            <consortium name="DOE Joint Genome Institute"/>
            <person name="Looney B.P."/>
            <person name="Miyauchi S."/>
            <person name="Morin E."/>
            <person name="Drula E."/>
            <person name="Courty P.E."/>
            <person name="Chicoki N."/>
            <person name="Fauchery L."/>
            <person name="Kohler A."/>
            <person name="Kuo A."/>
            <person name="LaButti K."/>
            <person name="Pangilinan J."/>
            <person name="Lipzen A."/>
            <person name="Riley R."/>
            <person name="Andreopoulos W."/>
            <person name="He G."/>
            <person name="Johnson J."/>
            <person name="Barry K.W."/>
            <person name="Grigoriev I.V."/>
            <person name="Nagy L."/>
            <person name="Hibbett D."/>
            <person name="Henrissat B."/>
            <person name="Matheny P.B."/>
            <person name="Labbe J."/>
            <person name="Martin A.F."/>
        </authorList>
    </citation>
    <scope>NUCLEOTIDE SEQUENCE</scope>
    <source>
        <strain evidence="1">BPL698</strain>
    </source>
</reference>
<dbReference type="Proteomes" id="UP001207468">
    <property type="component" value="Unassembled WGS sequence"/>
</dbReference>
<name>A0ACC0UPM2_9AGAM</name>
<comment type="caution">
    <text evidence="1">The sequence shown here is derived from an EMBL/GenBank/DDBJ whole genome shotgun (WGS) entry which is preliminary data.</text>
</comment>
<sequence length="884" mass="98223">MSNVQELLGLSPGSPHLATYLSSLSSHLLPTPQLKSYPDALYFNYYSLGLSLLFVPLNGYRPQSGESRQDLQDAHLVLDGVDIYNIPPPDKPDSNTSIQSSTYSPYPISPITLTVSPETEEGTLRSPLLAITQNMTGKEFVAALGEPDRKGGGAGPSSGSIGIWVEWTRDGLMVEFGGDNSRGPQAWERGKDAPWRPRQSNNRSIMAAPESVTTLDLSATWVMNKTLSDDTDEILRLQGLSWFTRRAIGLATITLYVQHYKDDDGVERIDIDQRLTGGIPGTAENRILDWTFREHEDHLFGAVLGKSRRAKLDQVENEFLKNGWLPDTEEHGVINSYVKSDTPKSGTTWIAEQIWGFEEINGERRYVRHIDFIGPENEHLQARLVYDLYNHLISNGLLMWEGFVVEESLQGERKGSHLFRWASSIWRNLESSFPYTARRANRFLIYVKGPRPVLELPDLQNPRSIGNVQVEFAPLIVGGGDADLTYRGDSFLCASAIQAGYISNSRGGCATVNLIGNFTDFLPRSANGLTSIGFPSVFPLSYRFSMAPRSLYCSDLRSEALILNVLVTAFLFLVVRPKPIITFWSLPRFYPPDIADGFGTFLPVLFVCHAFWRLAIRFVLPVFSKMPIEATILYLGPYWVTVLANLTTERIPIDRLTAKDTTAQRGGLASLITIVLVLLVLVINQIRVIRQTGWLPYYLAWYLLGGLVTLVLALLPSLHLRLHHYIIAMILMPGTAFPTRLSALYQGFLLGLFLNGTAAFGFAPILQTSSQLRRDGTFGTDLPSFITNSTNYNPSSPFSDQAISWSPLPSGQSWDGFMLLVDDVERYVGPGLNYSLAALQSGLPHFFRLASVWQFTSQGTAGDFTNAATLWPNGTWVDPSPGNS</sequence>
<proteinExistence type="predicted"/>
<organism evidence="1 2">
    <name type="scientific">Russula earlei</name>
    <dbReference type="NCBI Taxonomy" id="71964"/>
    <lineage>
        <taxon>Eukaryota</taxon>
        <taxon>Fungi</taxon>
        <taxon>Dikarya</taxon>
        <taxon>Basidiomycota</taxon>
        <taxon>Agaricomycotina</taxon>
        <taxon>Agaricomycetes</taxon>
        <taxon>Russulales</taxon>
        <taxon>Russulaceae</taxon>
        <taxon>Russula</taxon>
    </lineage>
</organism>
<keyword evidence="2" id="KW-1185">Reference proteome</keyword>
<gene>
    <name evidence="1" type="ORF">F5148DRAFT_1145635</name>
</gene>